<evidence type="ECO:0000313" key="9">
    <source>
        <dbReference type="Proteomes" id="UP000008139"/>
    </source>
</evidence>
<dbReference type="FunCoup" id="F2LTL8">
    <property type="interactions" value="134"/>
</dbReference>
<dbReference type="InterPro" id="IPR000086">
    <property type="entry name" value="NUDIX_hydrolase_dom"/>
</dbReference>
<sequence>MLIEKLKKALPKEYPKKETNAKESAVLIPFLNLNGEWVLIFEKKPSYDRLHPSQISFPGGSREESDKSFLDTAIRETCEELGINKDDIQIIGAVEPTKTLTTNFMIYPFVGVVNRRPPFKINKKEVEKLLFIPLVYLIDNSPIKYKEYKYRDRKRKTPLLEYNNEIIWGATARILNNFIPIIKKLL</sequence>
<dbReference type="CDD" id="cd03426">
    <property type="entry name" value="NUDIX_CoAse_Nudt7"/>
    <property type="match status" value="1"/>
</dbReference>
<dbReference type="OrthoDB" id="9802805at2"/>
<protein>
    <submittedName>
        <fullName evidence="8">NUDIX hydrolase</fullName>
    </submittedName>
</protein>
<evidence type="ECO:0000256" key="4">
    <source>
        <dbReference type="ARBA" id="ARBA00022801"/>
    </source>
</evidence>
<feature type="domain" description="Nudix hydrolase" evidence="7">
    <location>
        <begin position="21"/>
        <end position="156"/>
    </location>
</feature>
<dbReference type="RefSeq" id="WP_013681387.1">
    <property type="nucleotide sequence ID" value="NC_015318.1"/>
</dbReference>
<dbReference type="InParanoid" id="F2LTL8"/>
<dbReference type="GO" id="GO:0010945">
    <property type="term" value="F:coenzyme A diphosphatase activity"/>
    <property type="evidence" value="ECO:0007669"/>
    <property type="project" value="InterPro"/>
</dbReference>
<dbReference type="HOGENOM" id="CLU_040940_5_2_7"/>
<keyword evidence="3" id="KW-0479">Metal-binding</keyword>
<dbReference type="Proteomes" id="UP000008139">
    <property type="component" value="Chromosome"/>
</dbReference>
<comment type="cofactor">
    <cofactor evidence="1">
        <name>Mn(2+)</name>
        <dbReference type="ChEBI" id="CHEBI:29035"/>
    </cofactor>
</comment>
<keyword evidence="6" id="KW-0464">Manganese</keyword>
<dbReference type="GO" id="GO:0046872">
    <property type="term" value="F:metal ion binding"/>
    <property type="evidence" value="ECO:0007669"/>
    <property type="project" value="UniProtKB-KW"/>
</dbReference>
<evidence type="ECO:0000256" key="6">
    <source>
        <dbReference type="ARBA" id="ARBA00023211"/>
    </source>
</evidence>
<evidence type="ECO:0000259" key="7">
    <source>
        <dbReference type="PROSITE" id="PS51462"/>
    </source>
</evidence>
<gene>
    <name evidence="8" type="ordered locus">Hipma_0366</name>
</gene>
<evidence type="ECO:0000256" key="2">
    <source>
        <dbReference type="ARBA" id="ARBA00001946"/>
    </source>
</evidence>
<dbReference type="PANTHER" id="PTHR12992:SF11">
    <property type="entry name" value="MITOCHONDRIAL COENZYME A DIPHOSPHATASE NUDT8"/>
    <property type="match status" value="1"/>
</dbReference>
<reference evidence="8 9" key="1">
    <citation type="journal article" date="2011" name="Stand. Genomic Sci.">
        <title>Complete genome sequence of the thermophilic sulfur-reducer Hippea maritima type strain (MH(2)).</title>
        <authorList>
            <person name="Huntemann M."/>
            <person name="Lu M."/>
            <person name="Nolan M."/>
            <person name="Lapidus A."/>
            <person name="Lucas S."/>
            <person name="Hammon N."/>
            <person name="Deshpande S."/>
            <person name="Cheng J.F."/>
            <person name="Tapia R."/>
            <person name="Han C."/>
            <person name="Goodwin L."/>
            <person name="Pitluck S."/>
            <person name="Liolios K."/>
            <person name="Pagani I."/>
            <person name="Ivanova N."/>
            <person name="Ovchinikova G."/>
            <person name="Pati A."/>
            <person name="Chen A."/>
            <person name="Palaniappan K."/>
            <person name="Land M."/>
            <person name="Hauser L."/>
            <person name="Jeffries C.D."/>
            <person name="Detter J.C."/>
            <person name="Brambilla E.M."/>
            <person name="Rohde M."/>
            <person name="Spring S."/>
            <person name="Goker M."/>
            <person name="Woyke T."/>
            <person name="Bristow J."/>
            <person name="Eisen J.A."/>
            <person name="Markowitz V."/>
            <person name="Hugenholtz P."/>
            <person name="Kyrpides N.C."/>
            <person name="Klenk H.P."/>
            <person name="Mavromatis K."/>
        </authorList>
    </citation>
    <scope>NUCLEOTIDE SEQUENCE [LARGE SCALE GENOMIC DNA]</scope>
    <source>
        <strain evidence="9">ATCC 700847 / DSM 10411 / MH2</strain>
    </source>
</reference>
<dbReference type="KEGG" id="hmr:Hipma_0366"/>
<evidence type="ECO:0000313" key="8">
    <source>
        <dbReference type="EMBL" id="AEA33343.1"/>
    </source>
</evidence>
<dbReference type="STRING" id="760142.Hipma_0366"/>
<dbReference type="AlphaFoldDB" id="F2LTL8"/>
<evidence type="ECO:0000256" key="5">
    <source>
        <dbReference type="ARBA" id="ARBA00022842"/>
    </source>
</evidence>
<dbReference type="InterPro" id="IPR015797">
    <property type="entry name" value="NUDIX_hydrolase-like_dom_sf"/>
</dbReference>
<proteinExistence type="predicted"/>
<evidence type="ECO:0000256" key="3">
    <source>
        <dbReference type="ARBA" id="ARBA00022723"/>
    </source>
</evidence>
<name>F2LTL8_HIPMA</name>
<dbReference type="PANTHER" id="PTHR12992">
    <property type="entry name" value="NUDIX HYDROLASE"/>
    <property type="match status" value="1"/>
</dbReference>
<reference evidence="9" key="2">
    <citation type="submission" date="2011-03" db="EMBL/GenBank/DDBJ databases">
        <title>The complete genome of Hippea maritima DSM 10411.</title>
        <authorList>
            <consortium name="US DOE Joint Genome Institute (JGI-PGF)"/>
            <person name="Lucas S."/>
            <person name="Copeland A."/>
            <person name="Lapidus A."/>
            <person name="Bruce D."/>
            <person name="Goodwin L."/>
            <person name="Pitluck S."/>
            <person name="Peters L."/>
            <person name="Kyrpides N."/>
            <person name="Mavromatis K."/>
            <person name="Pagani I."/>
            <person name="Ivanova N."/>
            <person name="Mikhailova N."/>
            <person name="Lu M."/>
            <person name="Detter J.C."/>
            <person name="Tapia R."/>
            <person name="Han C."/>
            <person name="Land M."/>
            <person name="Hauser L."/>
            <person name="Markowitz V."/>
            <person name="Cheng J.-F."/>
            <person name="Hugenholtz P."/>
            <person name="Woyke T."/>
            <person name="Wu D."/>
            <person name="Spring S."/>
            <person name="Schroeder M."/>
            <person name="Brambilla E."/>
            <person name="Klenk H.-P."/>
            <person name="Eisen J.A."/>
        </authorList>
    </citation>
    <scope>NUCLEOTIDE SEQUENCE [LARGE SCALE GENOMIC DNA]</scope>
    <source>
        <strain evidence="9">ATCC 700847 / DSM 10411 / MH2</strain>
    </source>
</reference>
<comment type="cofactor">
    <cofactor evidence="2">
        <name>Mg(2+)</name>
        <dbReference type="ChEBI" id="CHEBI:18420"/>
    </cofactor>
</comment>
<keyword evidence="4 8" id="KW-0378">Hydrolase</keyword>
<keyword evidence="9" id="KW-1185">Reference proteome</keyword>
<dbReference type="EMBL" id="CP002606">
    <property type="protein sequence ID" value="AEA33343.1"/>
    <property type="molecule type" value="Genomic_DNA"/>
</dbReference>
<dbReference type="eggNOG" id="COG0494">
    <property type="taxonomic scope" value="Bacteria"/>
</dbReference>
<dbReference type="Pfam" id="PF00293">
    <property type="entry name" value="NUDIX"/>
    <property type="match status" value="1"/>
</dbReference>
<dbReference type="InterPro" id="IPR045121">
    <property type="entry name" value="CoAse"/>
</dbReference>
<accession>F2LTL8</accession>
<organism evidence="8 9">
    <name type="scientific">Hippea maritima (strain ATCC 700847 / DSM 10411 / MH2)</name>
    <dbReference type="NCBI Taxonomy" id="760142"/>
    <lineage>
        <taxon>Bacteria</taxon>
        <taxon>Pseudomonadati</taxon>
        <taxon>Campylobacterota</taxon>
        <taxon>Desulfurellia</taxon>
        <taxon>Desulfurellales</taxon>
        <taxon>Hippeaceae</taxon>
        <taxon>Hippea</taxon>
    </lineage>
</organism>
<dbReference type="Gene3D" id="3.90.79.10">
    <property type="entry name" value="Nucleoside Triphosphate Pyrophosphohydrolase"/>
    <property type="match status" value="1"/>
</dbReference>
<evidence type="ECO:0000256" key="1">
    <source>
        <dbReference type="ARBA" id="ARBA00001936"/>
    </source>
</evidence>
<keyword evidence="5" id="KW-0460">Magnesium</keyword>
<dbReference type="SUPFAM" id="SSF55811">
    <property type="entry name" value="Nudix"/>
    <property type="match status" value="1"/>
</dbReference>
<dbReference type="PROSITE" id="PS51462">
    <property type="entry name" value="NUDIX"/>
    <property type="match status" value="1"/>
</dbReference>